<feature type="domain" description="Cytochrome b/b6 N-terminal region profile" evidence="19">
    <location>
        <begin position="1"/>
        <end position="212"/>
    </location>
</feature>
<feature type="domain" description="Cytochrome b/b6 C-terminal region profile" evidence="20">
    <location>
        <begin position="213"/>
        <end position="376"/>
    </location>
</feature>
<feature type="transmembrane region" description="Helical" evidence="18">
    <location>
        <begin position="181"/>
        <end position="202"/>
    </location>
</feature>
<dbReference type="AlphaFoldDB" id="A0A343VVI8"/>
<dbReference type="Pfam" id="PF00032">
    <property type="entry name" value="Cytochrom_B_C"/>
    <property type="match status" value="1"/>
</dbReference>
<feature type="binding site" description="axial binding residue" evidence="17">
    <location>
        <position position="185"/>
    </location>
    <ligand>
        <name>heme b</name>
        <dbReference type="ChEBI" id="CHEBI:60344"/>
        <label>b562</label>
    </ligand>
    <ligandPart>
        <name>Fe</name>
        <dbReference type="ChEBI" id="CHEBI:18248"/>
    </ligandPart>
</feature>
<keyword evidence="14 18" id="KW-0496">Mitochondrion</keyword>
<dbReference type="InterPro" id="IPR027387">
    <property type="entry name" value="Cytb/b6-like_sf"/>
</dbReference>
<dbReference type="PANTHER" id="PTHR19271">
    <property type="entry name" value="CYTOCHROME B"/>
    <property type="match status" value="1"/>
</dbReference>
<dbReference type="InterPro" id="IPR036150">
    <property type="entry name" value="Cyt_b/b6_C_sf"/>
</dbReference>
<dbReference type="PROSITE" id="PS51002">
    <property type="entry name" value="CYTB_NTER"/>
    <property type="match status" value="1"/>
</dbReference>
<feature type="binding site" description="axial binding residue" evidence="17">
    <location>
        <position position="100"/>
    </location>
    <ligand>
        <name>heme b</name>
        <dbReference type="ChEBI" id="CHEBI:60344"/>
        <label>b566</label>
    </ligand>
    <ligandPart>
        <name>Fe</name>
        <dbReference type="ChEBI" id="CHEBI:18248"/>
    </ligandPart>
</feature>
<evidence type="ECO:0000256" key="2">
    <source>
        <dbReference type="ARBA" id="ARBA00004448"/>
    </source>
</evidence>
<evidence type="ECO:0000256" key="16">
    <source>
        <dbReference type="PIRSR" id="PIRSR038885-1"/>
    </source>
</evidence>
<evidence type="ECO:0000259" key="20">
    <source>
        <dbReference type="PROSITE" id="PS51003"/>
    </source>
</evidence>
<evidence type="ECO:0000256" key="15">
    <source>
        <dbReference type="ARBA" id="ARBA00023136"/>
    </source>
</evidence>
<dbReference type="InterPro" id="IPR005797">
    <property type="entry name" value="Cyt_b/b6_N"/>
</dbReference>
<dbReference type="GO" id="GO:0046872">
    <property type="term" value="F:metal ion binding"/>
    <property type="evidence" value="ECO:0007669"/>
    <property type="project" value="UniProtKB-UniRule"/>
</dbReference>
<evidence type="ECO:0000256" key="12">
    <source>
        <dbReference type="ARBA" id="ARBA00023004"/>
    </source>
</evidence>
<dbReference type="PIRSF" id="PIRSF038885">
    <property type="entry name" value="COB"/>
    <property type="match status" value="1"/>
</dbReference>
<feature type="transmembrane region" description="Helical" evidence="18">
    <location>
        <begin position="32"/>
        <end position="59"/>
    </location>
</feature>
<evidence type="ECO:0000256" key="8">
    <source>
        <dbReference type="ARBA" id="ARBA00022723"/>
    </source>
</evidence>
<protein>
    <recommendedName>
        <fullName evidence="3 18">Cytochrome b</fullName>
    </recommendedName>
</protein>
<dbReference type="GO" id="GO:0008121">
    <property type="term" value="F:quinol-cytochrome-c reductase activity"/>
    <property type="evidence" value="ECO:0007669"/>
    <property type="project" value="InterPro"/>
</dbReference>
<dbReference type="GO" id="GO:0005743">
    <property type="term" value="C:mitochondrial inner membrane"/>
    <property type="evidence" value="ECO:0007669"/>
    <property type="project" value="UniProtKB-SubCell"/>
</dbReference>
<feature type="transmembrane region" description="Helical" evidence="18">
    <location>
        <begin position="113"/>
        <end position="136"/>
    </location>
</feature>
<comment type="similarity">
    <text evidence="18">Belongs to the cytochrome b family.</text>
</comment>
<gene>
    <name evidence="21" type="primary">CYTB</name>
</gene>
<dbReference type="GO" id="GO:0006122">
    <property type="term" value="P:mitochondrial electron transport, ubiquinol to cytochrome c"/>
    <property type="evidence" value="ECO:0007669"/>
    <property type="project" value="TreeGrafter"/>
</dbReference>
<dbReference type="InterPro" id="IPR005798">
    <property type="entry name" value="Cyt_b/b6_C"/>
</dbReference>
<keyword evidence="15 18" id="KW-0472">Membrane</keyword>
<dbReference type="InterPro" id="IPR030689">
    <property type="entry name" value="Cytochrome_b"/>
</dbReference>
<evidence type="ECO:0000256" key="6">
    <source>
        <dbReference type="ARBA" id="ARBA00022660"/>
    </source>
</evidence>
<feature type="transmembrane region" description="Helical" evidence="18">
    <location>
        <begin position="354"/>
        <end position="375"/>
    </location>
</feature>
<evidence type="ECO:0000256" key="14">
    <source>
        <dbReference type="ARBA" id="ARBA00023128"/>
    </source>
</evidence>
<feature type="binding site" description="axial binding residue" evidence="17">
    <location>
        <position position="86"/>
    </location>
    <ligand>
        <name>heme b</name>
        <dbReference type="ChEBI" id="CHEBI:60344"/>
        <label>b562</label>
    </ligand>
    <ligandPart>
        <name>Fe</name>
        <dbReference type="ChEBI" id="CHEBI:18248"/>
    </ligandPart>
</feature>
<keyword evidence="9" id="KW-0999">Mitochondrion inner membrane</keyword>
<evidence type="ECO:0000256" key="9">
    <source>
        <dbReference type="ARBA" id="ARBA00022792"/>
    </source>
</evidence>
<dbReference type="GO" id="GO:0016491">
    <property type="term" value="F:oxidoreductase activity"/>
    <property type="evidence" value="ECO:0007669"/>
    <property type="project" value="UniProtKB-UniRule"/>
</dbReference>
<proteinExistence type="inferred from homology"/>
<feature type="binding site" evidence="16">
    <location>
        <position position="204"/>
    </location>
    <ligand>
        <name>a ubiquinone</name>
        <dbReference type="ChEBI" id="CHEBI:16389"/>
    </ligand>
</feature>
<evidence type="ECO:0000259" key="19">
    <source>
        <dbReference type="PROSITE" id="PS51002"/>
    </source>
</evidence>
<dbReference type="PANTHER" id="PTHR19271:SF16">
    <property type="entry name" value="CYTOCHROME B"/>
    <property type="match status" value="1"/>
</dbReference>
<dbReference type="InterPro" id="IPR048259">
    <property type="entry name" value="Cytochrome_b_N_euk/bac"/>
</dbReference>
<comment type="cofactor">
    <cofactor evidence="17">
        <name>heme</name>
        <dbReference type="ChEBI" id="CHEBI:30413"/>
    </cofactor>
    <text evidence="17">Binds 2 heme groups non-covalently.</text>
</comment>
<feature type="binding site" description="axial binding residue" evidence="17">
    <location>
        <position position="199"/>
    </location>
    <ligand>
        <name>heme b</name>
        <dbReference type="ChEBI" id="CHEBI:60344"/>
        <label>b566</label>
    </ligand>
    <ligandPart>
        <name>Fe</name>
        <dbReference type="ChEBI" id="CHEBI:18248"/>
    </ligandPart>
</feature>
<dbReference type="CDD" id="cd00284">
    <property type="entry name" value="Cytochrome_b_N"/>
    <property type="match status" value="1"/>
</dbReference>
<comment type="subcellular location">
    <subcellularLocation>
        <location evidence="2">Mitochondrion inner membrane</location>
        <topology evidence="2">Multi-pass membrane protein</topology>
    </subcellularLocation>
</comment>
<comment type="function">
    <text evidence="1 18">Component of the ubiquinol-cytochrome c reductase complex (complex III or cytochrome b-c1 complex) that is part of the mitochondrial respiratory chain. The b-c1 complex mediates electron transfer from ubiquinol to cytochrome c. Contributes to the generation of a proton gradient across the mitochondrial membrane that is then used for ATP synthesis.</text>
</comment>
<name>A0A343VVI8_9PLAT</name>
<evidence type="ECO:0000256" key="13">
    <source>
        <dbReference type="ARBA" id="ARBA00023075"/>
    </source>
</evidence>
<keyword evidence="13" id="KW-0830">Ubiquinone</keyword>
<keyword evidence="8 17" id="KW-0479">Metal-binding</keyword>
<evidence type="ECO:0000313" key="21">
    <source>
        <dbReference type="EMBL" id="AVP74383.1"/>
    </source>
</evidence>
<evidence type="ECO:0000256" key="5">
    <source>
        <dbReference type="ARBA" id="ARBA00022617"/>
    </source>
</evidence>
<feature type="transmembrane region" description="Helical" evidence="18">
    <location>
        <begin position="222"/>
        <end position="247"/>
    </location>
</feature>
<feature type="transmembrane region" description="Helical" evidence="18">
    <location>
        <begin position="148"/>
        <end position="169"/>
    </location>
</feature>
<dbReference type="Gene3D" id="1.20.810.10">
    <property type="entry name" value="Cytochrome Bc1 Complex, Chain C"/>
    <property type="match status" value="1"/>
</dbReference>
<dbReference type="SUPFAM" id="SSF81342">
    <property type="entry name" value="Transmembrane di-heme cytochromes"/>
    <property type="match status" value="1"/>
</dbReference>
<keyword evidence="10 18" id="KW-0249">Electron transport</keyword>
<dbReference type="Pfam" id="PF00033">
    <property type="entry name" value="Cytochrome_B"/>
    <property type="match status" value="1"/>
</dbReference>
<evidence type="ECO:0000256" key="7">
    <source>
        <dbReference type="ARBA" id="ARBA00022692"/>
    </source>
</evidence>
<feature type="transmembrane region" description="Helical" evidence="18">
    <location>
        <begin position="286"/>
        <end position="306"/>
    </location>
</feature>
<evidence type="ECO:0000256" key="17">
    <source>
        <dbReference type="PIRSR" id="PIRSR038885-2"/>
    </source>
</evidence>
<comment type="cofactor">
    <cofactor evidence="18">
        <name>heme b</name>
        <dbReference type="ChEBI" id="CHEBI:60344"/>
    </cofactor>
    <text evidence="18">Binds 2 heme groups non-covalently.</text>
</comment>
<dbReference type="SUPFAM" id="SSF81648">
    <property type="entry name" value="a domain/subunit of cytochrome bc1 complex (Ubiquinol-cytochrome c reductase)"/>
    <property type="match status" value="1"/>
</dbReference>
<geneLocation type="mitochondrion" evidence="21"/>
<accession>A0A343VVI8</accession>
<dbReference type="EMBL" id="MF993329">
    <property type="protein sequence ID" value="AVP74383.1"/>
    <property type="molecule type" value="Genomic_DNA"/>
</dbReference>
<dbReference type="PROSITE" id="PS51003">
    <property type="entry name" value="CYTB_CTER"/>
    <property type="match status" value="1"/>
</dbReference>
<evidence type="ECO:0000256" key="11">
    <source>
        <dbReference type="ARBA" id="ARBA00022989"/>
    </source>
</evidence>
<evidence type="ECO:0000256" key="18">
    <source>
        <dbReference type="RuleBase" id="RU362117"/>
    </source>
</evidence>
<keyword evidence="7 18" id="KW-0812">Transmembrane</keyword>
<evidence type="ECO:0000256" key="10">
    <source>
        <dbReference type="ARBA" id="ARBA00022982"/>
    </source>
</evidence>
<feature type="transmembrane region" description="Helical" evidence="18">
    <location>
        <begin position="327"/>
        <end position="348"/>
    </location>
</feature>
<keyword evidence="11 18" id="KW-1133">Transmembrane helix</keyword>
<keyword evidence="6 18" id="KW-0679">Respiratory chain</keyword>
<keyword evidence="5 17" id="KW-0349">Heme</keyword>
<evidence type="ECO:0000256" key="3">
    <source>
        <dbReference type="ARBA" id="ARBA00013531"/>
    </source>
</evidence>
<evidence type="ECO:0000256" key="1">
    <source>
        <dbReference type="ARBA" id="ARBA00002566"/>
    </source>
</evidence>
<evidence type="ECO:0000256" key="4">
    <source>
        <dbReference type="ARBA" id="ARBA00022448"/>
    </source>
</evidence>
<dbReference type="GO" id="GO:0045275">
    <property type="term" value="C:respiratory chain complex III"/>
    <property type="evidence" value="ECO:0007669"/>
    <property type="project" value="InterPro"/>
</dbReference>
<organism evidence="21">
    <name type="scientific">Bothromesostoma personatum</name>
    <dbReference type="NCBI Taxonomy" id="27905"/>
    <lineage>
        <taxon>Eukaryota</taxon>
        <taxon>Metazoa</taxon>
        <taxon>Spiralia</taxon>
        <taxon>Lophotrochozoa</taxon>
        <taxon>Platyhelminthes</taxon>
        <taxon>Rhabditophora</taxon>
        <taxon>Rhabdocoela</taxon>
        <taxon>Neodalyellida</taxon>
        <taxon>Typhloplanidae</taxon>
        <taxon>Mesostominae</taxon>
        <taxon>Bothromesostoma</taxon>
    </lineage>
</organism>
<keyword evidence="4 18" id="KW-0813">Transport</keyword>
<dbReference type="InterPro" id="IPR016174">
    <property type="entry name" value="Di-haem_cyt_TM"/>
</dbReference>
<feature type="transmembrane region" description="Helical" evidence="18">
    <location>
        <begin position="80"/>
        <end position="101"/>
    </location>
</feature>
<keyword evidence="12 17" id="KW-0408">Iron</keyword>
<reference evidence="21" key="1">
    <citation type="journal article" date="2018" name="Genomics">
        <title>Probing recalcitrant problems in polyclad evolution and systematics with novel mitochondrial genome resources.</title>
        <authorList>
            <person name="Kenny N.J."/>
            <person name="Norena C."/>
            <person name="Damborenea C."/>
            <person name="Grande C."/>
        </authorList>
    </citation>
    <scope>NUCLEOTIDE SEQUENCE</scope>
</reference>
<sequence>MNKFLIFRVDNNIFSSVNNLLIDLPCPINISFFWNFGSLLGITFIFQLITGIFLSMHFISDVNLAFASVDLITREISNGWILRFLHISGASMFFIFMYFHIGRNIYFFSFTLWKTWSTGVVIYFLSMAIAFLGYVLPWGQMSYWGATVITNFLSAVPYLGNDLVVWIWGGFAVDYPTLTRFFSFHFIFPFILLVFMILHLIFLHEKGSNNPLGLNSNNDKVLFFPLFALKDIFGFFLLFILFFFFFFSPNSFLEYQNFLEANALVTPLHIQPEWYFLPPYAVLRCIPNKLGGVLGLFSFIFILFLLPILNNTNINNNTFLRNSSYNFIFQSLFWIWIINFFLLMWLGASPVEFPYLQISRVCSLIYFFFFFCFAFF</sequence>